<evidence type="ECO:0000256" key="3">
    <source>
        <dbReference type="ARBA" id="ARBA00022692"/>
    </source>
</evidence>
<comment type="caution">
    <text evidence="19">The sequence shown here is derived from an EMBL/GenBank/DDBJ whole genome shotgun (WGS) entry which is preliminary data.</text>
</comment>
<evidence type="ECO:0000256" key="13">
    <source>
        <dbReference type="ARBA" id="ARBA00023303"/>
    </source>
</evidence>
<evidence type="ECO:0000256" key="10">
    <source>
        <dbReference type="ARBA" id="ARBA00023180"/>
    </source>
</evidence>
<evidence type="ECO:0000256" key="2">
    <source>
        <dbReference type="ARBA" id="ARBA00022475"/>
    </source>
</evidence>
<evidence type="ECO:0000256" key="15">
    <source>
        <dbReference type="SAM" id="MobiDB-lite"/>
    </source>
</evidence>
<keyword evidence="13" id="KW-0407">Ion channel</keyword>
<dbReference type="InterPro" id="IPR001320">
    <property type="entry name" value="Iontro_rcpt_C"/>
</dbReference>
<evidence type="ECO:0000256" key="8">
    <source>
        <dbReference type="ARBA" id="ARBA00023136"/>
    </source>
</evidence>
<name>Q4SPU2_TETNG</name>
<evidence type="ECO:0000259" key="17">
    <source>
        <dbReference type="SMART" id="SM00079"/>
    </source>
</evidence>
<feature type="transmembrane region" description="Helical" evidence="16">
    <location>
        <begin position="517"/>
        <end position="539"/>
    </location>
</feature>
<dbReference type="GO" id="GO:0022824">
    <property type="term" value="F:transmitter-gated monoatomic ion channel activity"/>
    <property type="evidence" value="ECO:0007669"/>
    <property type="project" value="UniProtKB-ARBA"/>
</dbReference>
<evidence type="ECO:0000256" key="16">
    <source>
        <dbReference type="SAM" id="Phobius"/>
    </source>
</evidence>
<keyword evidence="8 16" id="KW-0472">Membrane</keyword>
<keyword evidence="2" id="KW-1003">Cell membrane</keyword>
<accession>Q4SPU2</accession>
<dbReference type="InterPro" id="IPR001828">
    <property type="entry name" value="ANF_lig-bd_rcpt"/>
</dbReference>
<protein>
    <submittedName>
        <fullName evidence="19">(spotted green pufferfish) hypothetical protein</fullName>
    </submittedName>
</protein>
<evidence type="ECO:0000256" key="5">
    <source>
        <dbReference type="ARBA" id="ARBA00022989"/>
    </source>
</evidence>
<evidence type="ECO:0000256" key="1">
    <source>
        <dbReference type="ARBA" id="ARBA00022448"/>
    </source>
</evidence>
<dbReference type="FunFam" id="3.40.50.2300:FF:000004">
    <property type="entry name" value="Glutamate receptor, ionotropic, AMPA 2"/>
    <property type="match status" value="1"/>
</dbReference>
<organism evidence="19">
    <name type="scientific">Tetraodon nigroviridis</name>
    <name type="common">Spotted green pufferfish</name>
    <name type="synonym">Chelonodon nigroviridis</name>
    <dbReference type="NCBI Taxonomy" id="99883"/>
    <lineage>
        <taxon>Eukaryota</taxon>
        <taxon>Metazoa</taxon>
        <taxon>Chordata</taxon>
        <taxon>Craniata</taxon>
        <taxon>Vertebrata</taxon>
        <taxon>Euteleostomi</taxon>
        <taxon>Actinopterygii</taxon>
        <taxon>Neopterygii</taxon>
        <taxon>Teleostei</taxon>
        <taxon>Neoteleostei</taxon>
        <taxon>Acanthomorphata</taxon>
        <taxon>Eupercaria</taxon>
        <taxon>Tetraodontiformes</taxon>
        <taxon>Tetradontoidea</taxon>
        <taxon>Tetraodontidae</taxon>
        <taxon>Tetraodon</taxon>
    </lineage>
</organism>
<dbReference type="EMBL" id="CAAE01014536">
    <property type="protein sequence ID" value="CAF97340.1"/>
    <property type="molecule type" value="Genomic_DNA"/>
</dbReference>
<dbReference type="FunFam" id="3.40.190.10:FF:000001">
    <property type="entry name" value="Glutamate receptor ionotropic, kainate 2"/>
    <property type="match status" value="1"/>
</dbReference>
<feature type="region of interest" description="Disordered" evidence="15">
    <location>
        <begin position="550"/>
        <end position="594"/>
    </location>
</feature>
<dbReference type="Pfam" id="PF10613">
    <property type="entry name" value="Lig_chan-Glu_bd"/>
    <property type="match status" value="1"/>
</dbReference>
<sequence>CSQFSKGVYALMGLYDRRTVNMLMSFCGSLHVCFITPSFPVQTNNQFVLQLRPQLQEPLMALLDHFYWTRFVYMYSSDSGLTVLQKILDTAAERNWQVTSVNLDSLTEATFIKLLTDLDYKKEFQIIVDCELERLNSIINLIAAQRRNLKNYHYILANLGFMDLNLTEFQKLKPNVTGFQLVNWSNPTMEKINQDWLDFDNKDLKLARRRLRVGAPGSPGTSRNFKVIRSNKNGTLFWFCAFQYTGALTFDGVSVMAAAFHNLRQQRIDISRRGNAGECLANPPAPWGQGIDIQRALQQVRLDGLTGRVQFDERGHRTNYTVTVMELSLRGPRKIGYWNERRGYVNTAIYRPSMEEFQSIQNKTYIITTILVRLGRAPASFCVEAETAATCDLLRPQEAPYMMLKKNHEQFEGNDRYEGYCAELASEIAKHVGFSYKLELVGDGKYGARDAETKMWNGMVGELVYGKADVAVAPLTITLVREQVIDFTKPFMSLGISIMIKKPTKSKPGVFSFLDPLAYEIWMCIVFAYIGVSVVLFLVSRFSPYEWKAEDSDEDDTLPSSTSRRALPSSELPHSAGFSPAQNQNQQKEKDAPEHTNDFGIFNSLWFSLGAFMQQGCDISPR</sequence>
<dbReference type="InterPro" id="IPR019594">
    <property type="entry name" value="Glu/Gly-bd"/>
</dbReference>
<reference evidence="19" key="1">
    <citation type="journal article" date="2004" name="Nature">
        <title>Genome duplication in the teleost fish Tetraodon nigroviridis reveals the early vertebrate proto-karyotype.</title>
        <authorList>
            <person name="Jaillon O."/>
            <person name="Aury J.-M."/>
            <person name="Brunet F."/>
            <person name="Petit J.-L."/>
            <person name="Stange-Thomann N."/>
            <person name="Mauceli E."/>
            <person name="Bouneau L."/>
            <person name="Fischer C."/>
            <person name="Ozouf-Costaz C."/>
            <person name="Bernot A."/>
            <person name="Nicaud S."/>
            <person name="Jaffe D."/>
            <person name="Fisher S."/>
            <person name="Lutfalla G."/>
            <person name="Dossat C."/>
            <person name="Segurens B."/>
            <person name="Dasilva C."/>
            <person name="Salanoubat M."/>
            <person name="Levy M."/>
            <person name="Boudet N."/>
            <person name="Castellano S."/>
            <person name="Anthouard V."/>
            <person name="Jubin C."/>
            <person name="Castelli V."/>
            <person name="Katinka M."/>
            <person name="Vacherie B."/>
            <person name="Biemont C."/>
            <person name="Skalli Z."/>
            <person name="Cattolico L."/>
            <person name="Poulain J."/>
            <person name="De Berardinis V."/>
            <person name="Cruaud C."/>
            <person name="Duprat S."/>
            <person name="Brottier P."/>
            <person name="Coutanceau J.-P."/>
            <person name="Gouzy J."/>
            <person name="Parra G."/>
            <person name="Lardier G."/>
            <person name="Chapple C."/>
            <person name="McKernan K.J."/>
            <person name="McEwan P."/>
            <person name="Bosak S."/>
            <person name="Kellis M."/>
            <person name="Volff J.-N."/>
            <person name="Guigo R."/>
            <person name="Zody M.C."/>
            <person name="Mesirov J."/>
            <person name="Lindblad-Toh K."/>
            <person name="Birren B."/>
            <person name="Nusbaum C."/>
            <person name="Kahn D."/>
            <person name="Robinson-Rechavi M."/>
            <person name="Laudet V."/>
            <person name="Schachter V."/>
            <person name="Quetier F."/>
            <person name="Saurin W."/>
            <person name="Scarpelli C."/>
            <person name="Wincker P."/>
            <person name="Lander E.S."/>
            <person name="Weissenbach J."/>
            <person name="Roest Crollius H."/>
        </authorList>
    </citation>
    <scope>NUCLEOTIDE SEQUENCE [LARGE SCALE GENOMIC DNA]</scope>
</reference>
<dbReference type="Pfam" id="PF00060">
    <property type="entry name" value="Lig_chan"/>
    <property type="match status" value="1"/>
</dbReference>
<evidence type="ECO:0000259" key="18">
    <source>
        <dbReference type="SMART" id="SM00918"/>
    </source>
</evidence>
<feature type="non-terminal residue" evidence="19">
    <location>
        <position position="1"/>
    </location>
</feature>
<gene>
    <name evidence="19" type="ORF">GSTENG00014670001</name>
</gene>
<keyword evidence="11" id="KW-0628">Postsynaptic cell membrane</keyword>
<dbReference type="PANTHER" id="PTHR18966">
    <property type="entry name" value="IONOTROPIC GLUTAMATE RECEPTOR"/>
    <property type="match status" value="1"/>
</dbReference>
<evidence type="ECO:0000256" key="7">
    <source>
        <dbReference type="ARBA" id="ARBA00023065"/>
    </source>
</evidence>
<feature type="domain" description="Ionotropic glutamate receptor L-glutamate and glycine-binding" evidence="18">
    <location>
        <begin position="400"/>
        <end position="465"/>
    </location>
</feature>
<keyword evidence="3 16" id="KW-0812">Transmembrane</keyword>
<keyword evidence="1" id="KW-0813">Transport</keyword>
<evidence type="ECO:0000256" key="14">
    <source>
        <dbReference type="ARBA" id="ARBA00034104"/>
    </source>
</evidence>
<evidence type="ECO:0000256" key="11">
    <source>
        <dbReference type="ARBA" id="ARBA00023257"/>
    </source>
</evidence>
<dbReference type="Gene3D" id="3.40.190.10">
    <property type="entry name" value="Periplasmic binding protein-like II"/>
    <property type="match status" value="1"/>
</dbReference>
<keyword evidence="9" id="KW-0675">Receptor</keyword>
<keyword evidence="7" id="KW-0406">Ion transport</keyword>
<dbReference type="SMART" id="SM00918">
    <property type="entry name" value="Lig_chan-Glu_bd"/>
    <property type="match status" value="1"/>
</dbReference>
<feature type="domain" description="Ionotropic glutamate receptor C-terminal" evidence="17">
    <location>
        <begin position="392"/>
        <end position="621"/>
    </location>
</feature>
<evidence type="ECO:0000256" key="4">
    <source>
        <dbReference type="ARBA" id="ARBA00022729"/>
    </source>
</evidence>
<keyword evidence="10" id="KW-0325">Glycoprotein</keyword>
<dbReference type="KEGG" id="tng:GSTEN00014670G001"/>
<dbReference type="Gene3D" id="3.40.50.2300">
    <property type="match status" value="2"/>
</dbReference>
<evidence type="ECO:0000256" key="9">
    <source>
        <dbReference type="ARBA" id="ARBA00023170"/>
    </source>
</evidence>
<dbReference type="InterPro" id="IPR028082">
    <property type="entry name" value="Peripla_BP_I"/>
</dbReference>
<dbReference type="SUPFAM" id="SSF53822">
    <property type="entry name" value="Periplasmic binding protein-like I"/>
    <property type="match status" value="1"/>
</dbReference>
<keyword evidence="5 16" id="KW-1133">Transmembrane helix</keyword>
<reference evidence="19" key="2">
    <citation type="submission" date="2004-02" db="EMBL/GenBank/DDBJ databases">
        <authorList>
            <consortium name="Genoscope"/>
            <consortium name="Whitehead Institute Centre for Genome Research"/>
        </authorList>
    </citation>
    <scope>NUCLEOTIDE SEQUENCE</scope>
</reference>
<dbReference type="GO" id="GO:0007166">
    <property type="term" value="P:cell surface receptor signaling pathway"/>
    <property type="evidence" value="ECO:0007669"/>
    <property type="project" value="UniProtKB-ARBA"/>
</dbReference>
<comment type="subcellular location">
    <subcellularLocation>
        <location evidence="14">Postsynaptic cell membrane</location>
        <topology evidence="14">Multi-pass membrane protein</topology>
    </subcellularLocation>
</comment>
<proteinExistence type="predicted"/>
<dbReference type="GO" id="GO:0045211">
    <property type="term" value="C:postsynaptic membrane"/>
    <property type="evidence" value="ECO:0007669"/>
    <property type="project" value="UniProtKB-SubCell"/>
</dbReference>
<evidence type="ECO:0000256" key="12">
    <source>
        <dbReference type="ARBA" id="ARBA00023286"/>
    </source>
</evidence>
<evidence type="ECO:0000256" key="6">
    <source>
        <dbReference type="ARBA" id="ARBA00023018"/>
    </source>
</evidence>
<dbReference type="OrthoDB" id="5984008at2759"/>
<dbReference type="AlphaFoldDB" id="Q4SPU2"/>
<dbReference type="InterPro" id="IPR015683">
    <property type="entry name" value="Ionotropic_Glu_rcpt"/>
</dbReference>
<keyword evidence="4" id="KW-0732">Signal</keyword>
<dbReference type="Pfam" id="PF01094">
    <property type="entry name" value="ANF_receptor"/>
    <property type="match status" value="1"/>
</dbReference>
<dbReference type="SUPFAM" id="SSF53850">
    <property type="entry name" value="Periplasmic binding protein-like II"/>
    <property type="match status" value="1"/>
</dbReference>
<dbReference type="Gene3D" id="1.10.287.70">
    <property type="match status" value="1"/>
</dbReference>
<keyword evidence="12" id="KW-1071">Ligand-gated ion channel</keyword>
<evidence type="ECO:0000313" key="19">
    <source>
        <dbReference type="EMBL" id="CAF97340.1"/>
    </source>
</evidence>
<dbReference type="SMART" id="SM00079">
    <property type="entry name" value="PBPe"/>
    <property type="match status" value="1"/>
</dbReference>
<keyword evidence="6" id="KW-0770">Synapse</keyword>